<comment type="subcellular location">
    <subcellularLocation>
        <location evidence="1 7">Cell membrane</location>
        <topology evidence="1 7">Multi-pass membrane protein</topology>
    </subcellularLocation>
</comment>
<evidence type="ECO:0000256" key="4">
    <source>
        <dbReference type="ARBA" id="ARBA00022692"/>
    </source>
</evidence>
<evidence type="ECO:0000256" key="6">
    <source>
        <dbReference type="ARBA" id="ARBA00023136"/>
    </source>
</evidence>
<dbReference type="InterPro" id="IPR045621">
    <property type="entry name" value="BPD_transp_1_N"/>
</dbReference>
<keyword evidence="2 7" id="KW-0813">Transport</keyword>
<dbReference type="Proteomes" id="UP000192775">
    <property type="component" value="Chromosome"/>
</dbReference>
<feature type="transmembrane region" description="Helical" evidence="7">
    <location>
        <begin position="180"/>
        <end position="200"/>
    </location>
</feature>
<evidence type="ECO:0000256" key="7">
    <source>
        <dbReference type="RuleBase" id="RU363032"/>
    </source>
</evidence>
<evidence type="ECO:0000313" key="9">
    <source>
        <dbReference type="Proteomes" id="UP000192775"/>
    </source>
</evidence>
<keyword evidence="6 7" id="KW-0472">Membrane</keyword>
<dbReference type="SUPFAM" id="SSF161098">
    <property type="entry name" value="MetI-like"/>
    <property type="match status" value="1"/>
</dbReference>
<keyword evidence="4 7" id="KW-0812">Transmembrane</keyword>
<dbReference type="Gene3D" id="1.10.3720.10">
    <property type="entry name" value="MetI-like"/>
    <property type="match status" value="1"/>
</dbReference>
<feature type="transmembrane region" description="Helical" evidence="7">
    <location>
        <begin position="7"/>
        <end position="28"/>
    </location>
</feature>
<dbReference type="InterPro" id="IPR000515">
    <property type="entry name" value="MetI-like"/>
</dbReference>
<dbReference type="CDD" id="cd06261">
    <property type="entry name" value="TM_PBP2"/>
    <property type="match status" value="1"/>
</dbReference>
<feature type="transmembrane region" description="Helical" evidence="7">
    <location>
        <begin position="101"/>
        <end position="124"/>
    </location>
</feature>
<proteinExistence type="inferred from homology"/>
<feature type="transmembrane region" description="Helical" evidence="7">
    <location>
        <begin position="136"/>
        <end position="160"/>
    </location>
</feature>
<keyword evidence="3" id="KW-1003">Cell membrane</keyword>
<dbReference type="EMBL" id="CP020715">
    <property type="protein sequence ID" value="ARJ05177.1"/>
    <property type="molecule type" value="Genomic_DNA"/>
</dbReference>
<sequence length="317" mass="34476">MGTLKHISWRLLTMLPVLLIVSVLTFLIGRLTPGDPIQGQYARTLSPEQIEALRQAYGLDLPLWQQYLKWLVDLFTAGGGQSIVQNAPVFGILWPNFLNTLVLAAAAVVVCAVAGIAIGVIAGVNHRGALDRFSMLIVQVGSNLSVYWFGLILIWVFALQLKWLPVSGMQSRNGGGFSDLLLHLVLPAISAALISMLVLARFTRVGIVQEAHSDYVRTFASQGAGRWRLYGKHIGRNILPPVVNIIGLEIGTLITGVIFVESVFNWPGIGTQLLNAVNGKDYPLIQGGVVLIALCYLVVNLVTDVAVDALNPRLRRL</sequence>
<dbReference type="PANTHER" id="PTHR43163:SF6">
    <property type="entry name" value="DIPEPTIDE TRANSPORT SYSTEM PERMEASE PROTEIN DPPB-RELATED"/>
    <property type="match status" value="1"/>
</dbReference>
<evidence type="ECO:0000256" key="5">
    <source>
        <dbReference type="ARBA" id="ARBA00022989"/>
    </source>
</evidence>
<evidence type="ECO:0000313" key="8">
    <source>
        <dbReference type="EMBL" id="ARJ05177.1"/>
    </source>
</evidence>
<dbReference type="InterPro" id="IPR035906">
    <property type="entry name" value="MetI-like_sf"/>
</dbReference>
<dbReference type="Pfam" id="PF00528">
    <property type="entry name" value="BPD_transp_1"/>
    <property type="match status" value="1"/>
</dbReference>
<accession>A0A1X9LJ60</accession>
<evidence type="ECO:0000256" key="3">
    <source>
        <dbReference type="ARBA" id="ARBA00022475"/>
    </source>
</evidence>
<organism evidence="8 9">
    <name type="scientific">Cnuibacter physcomitrellae</name>
    <dbReference type="NCBI Taxonomy" id="1619308"/>
    <lineage>
        <taxon>Bacteria</taxon>
        <taxon>Bacillati</taxon>
        <taxon>Actinomycetota</taxon>
        <taxon>Actinomycetes</taxon>
        <taxon>Micrococcales</taxon>
        <taxon>Microbacteriaceae</taxon>
        <taxon>Cnuibacter</taxon>
    </lineage>
</organism>
<name>A0A1X9LJ60_9MICO</name>
<feature type="transmembrane region" description="Helical" evidence="7">
    <location>
        <begin position="242"/>
        <end position="264"/>
    </location>
</feature>
<feature type="transmembrane region" description="Helical" evidence="7">
    <location>
        <begin position="284"/>
        <end position="307"/>
    </location>
</feature>
<reference evidence="8 9" key="1">
    <citation type="submission" date="2017-04" db="EMBL/GenBank/DDBJ databases">
        <authorList>
            <person name="Afonso C.L."/>
            <person name="Miller P.J."/>
            <person name="Scott M.A."/>
            <person name="Spackman E."/>
            <person name="Goraichik I."/>
            <person name="Dimitrov K.M."/>
            <person name="Suarez D.L."/>
            <person name="Swayne D.E."/>
        </authorList>
    </citation>
    <scope>NUCLEOTIDE SEQUENCE [LARGE SCALE GENOMIC DNA]</scope>
    <source>
        <strain evidence="9">XA(T)</strain>
    </source>
</reference>
<dbReference type="KEGG" id="cphy:B5808_08115"/>
<comment type="similarity">
    <text evidence="7">Belongs to the binding-protein-dependent transport system permease family.</text>
</comment>
<evidence type="ECO:0000256" key="2">
    <source>
        <dbReference type="ARBA" id="ARBA00022448"/>
    </source>
</evidence>
<keyword evidence="5 7" id="KW-1133">Transmembrane helix</keyword>
<dbReference type="STRING" id="1619308.B5808_08115"/>
<protein>
    <submittedName>
        <fullName evidence="8">ABC transporter permease</fullName>
    </submittedName>
</protein>
<evidence type="ECO:0000256" key="1">
    <source>
        <dbReference type="ARBA" id="ARBA00004651"/>
    </source>
</evidence>
<dbReference type="GO" id="GO:0005886">
    <property type="term" value="C:plasma membrane"/>
    <property type="evidence" value="ECO:0007669"/>
    <property type="project" value="UniProtKB-SubCell"/>
</dbReference>
<dbReference type="PANTHER" id="PTHR43163">
    <property type="entry name" value="DIPEPTIDE TRANSPORT SYSTEM PERMEASE PROTEIN DPPB-RELATED"/>
    <property type="match status" value="1"/>
</dbReference>
<dbReference type="AlphaFoldDB" id="A0A1X9LJ60"/>
<dbReference type="GO" id="GO:0055085">
    <property type="term" value="P:transmembrane transport"/>
    <property type="evidence" value="ECO:0007669"/>
    <property type="project" value="InterPro"/>
</dbReference>
<dbReference type="PROSITE" id="PS50928">
    <property type="entry name" value="ABC_TM1"/>
    <property type="match status" value="1"/>
</dbReference>
<dbReference type="RefSeq" id="WP_085019315.1">
    <property type="nucleotide sequence ID" value="NZ_BMHD01000001.1"/>
</dbReference>
<dbReference type="Pfam" id="PF19300">
    <property type="entry name" value="BPD_transp_1_N"/>
    <property type="match status" value="1"/>
</dbReference>
<gene>
    <name evidence="8" type="ORF">B5808_08115</name>
</gene>
<keyword evidence="9" id="KW-1185">Reference proteome</keyword>